<protein>
    <submittedName>
        <fullName evidence="7 8">Protein scabrous-like</fullName>
    </submittedName>
</protein>
<reference evidence="7 8" key="1">
    <citation type="submission" date="2025-04" db="UniProtKB">
        <authorList>
            <consortium name="RefSeq"/>
        </authorList>
    </citation>
    <scope>IDENTIFICATION</scope>
    <source>
        <tissue evidence="7 8">Gonads</tissue>
    </source>
</reference>
<dbReference type="SMART" id="SM00186">
    <property type="entry name" value="FBG"/>
    <property type="match status" value="1"/>
</dbReference>
<accession>A0A1S3JPF4</accession>
<dbReference type="RefSeq" id="XP_013412238.1">
    <property type="nucleotide sequence ID" value="XM_013556784.2"/>
</dbReference>
<dbReference type="KEGG" id="lak:106174989"/>
<evidence type="ECO:0000256" key="3">
    <source>
        <dbReference type="SAM" id="MobiDB-lite"/>
    </source>
</evidence>
<dbReference type="Gene3D" id="1.20.1330.10">
    <property type="entry name" value="f41 fragment of flagellin, N-terminal domain"/>
    <property type="match status" value="1"/>
</dbReference>
<dbReference type="InterPro" id="IPR020837">
    <property type="entry name" value="Fibrinogen_CS"/>
</dbReference>
<evidence type="ECO:0000256" key="1">
    <source>
        <dbReference type="ARBA" id="ARBA00023157"/>
    </source>
</evidence>
<dbReference type="GeneID" id="106174989"/>
<name>A0A1S3JPF4_LINAN</name>
<dbReference type="PROSITE" id="PS00514">
    <property type="entry name" value="FIBRINOGEN_C_1"/>
    <property type="match status" value="1"/>
</dbReference>
<proteinExistence type="predicted"/>
<keyword evidence="6" id="KW-1185">Reference proteome</keyword>
<evidence type="ECO:0000259" key="5">
    <source>
        <dbReference type="PROSITE" id="PS51406"/>
    </source>
</evidence>
<keyword evidence="4" id="KW-0732">Signal</keyword>
<dbReference type="PANTHER" id="PTHR19143:SF444">
    <property type="entry name" value="PROTEIN SCABROUS"/>
    <property type="match status" value="1"/>
</dbReference>
<keyword evidence="2" id="KW-0175">Coiled coil</keyword>
<evidence type="ECO:0000313" key="6">
    <source>
        <dbReference type="Proteomes" id="UP000085678"/>
    </source>
</evidence>
<sequence>MKPSAPFQVHFFYVLLLFFVKLCSGRSVADKENDQINLLADQTDNERGQNDQYMHPGNLGKVLQHLLGQMKMMQAVQEKERTVLAGLESAVAAQAREIVMLRTKVIALENLRGENKDSLEELTKQSANQGWGIMDLKNQQTYLFGNLTTIRDRVDNLAQEVQSNNTQTAHRINKRLSLLEKDMRDLRTGVIKDKTVLKQLQTGLQSFIYETEEKEDDKTTTVVTSSSLPPTTTTTASTTLPSSTSSSSNNPSFPYSVYKPSFSGSDRLNVIANVRYAPEEEGSGDISPLDAILSKLEEKENTIDNKIHHLTQYERTIKEEVTGMHKHVQQQDSSLLKLEDLINNVTLQLTNVKNSVENDQKVEAVQDELKQLKGKVNNISQQWQYNKKAFVNISVESKKQLENLLQLIQQNSEEGESMKTLFTEMNYESTQKYNYLRSQIDVVGFDFKEIKHKLQYMNSQASNAISEIGEDFHTLRNQYNSIHDRLAHVEVKVLNASLISCQKSNRDWLQESKLIELERELSETNNKIEDVEDNVKRVQNNLQRVYKEFSAKSTVIDELVVQADNITSQLPMLLHVQKEVNNFVMDLPTDCQEKNYNGNQLTGIHLIKPVRSRESLRVFCEMDKNGGWTFIQRRLDGSVEFGRPWKEYKAGFGDEQGEFWIGNENLHFLTSQTNYTLLIEMWDIYSNYWYAQYDYFKVDNESNKYALHVGGYHGNASDSLSYSNNMAFSSLDRDNDASSTHCAKFYTSGWWYKHCHYSNLNGRYSIGIVWFNHERDEWMEVKRVNMKVRPLRSSISGDVS</sequence>
<dbReference type="AlphaFoldDB" id="A0A1S3JPF4"/>
<feature type="signal peptide" evidence="4">
    <location>
        <begin position="1"/>
        <end position="25"/>
    </location>
</feature>
<feature type="region of interest" description="Disordered" evidence="3">
    <location>
        <begin position="214"/>
        <end position="252"/>
    </location>
</feature>
<dbReference type="PANTHER" id="PTHR19143">
    <property type="entry name" value="FIBRINOGEN/TENASCIN/ANGIOPOEITIN"/>
    <property type="match status" value="1"/>
</dbReference>
<feature type="chain" id="PRO_5014545938" evidence="4">
    <location>
        <begin position="26"/>
        <end position="800"/>
    </location>
</feature>
<evidence type="ECO:0000313" key="8">
    <source>
        <dbReference type="RefSeq" id="XP_013412239.1"/>
    </source>
</evidence>
<dbReference type="CDD" id="cd00087">
    <property type="entry name" value="FReD"/>
    <property type="match status" value="1"/>
</dbReference>
<dbReference type="InterPro" id="IPR002181">
    <property type="entry name" value="Fibrinogen_a/b/g_C_dom"/>
</dbReference>
<dbReference type="InterPro" id="IPR014716">
    <property type="entry name" value="Fibrinogen_a/b/g_C_1"/>
</dbReference>
<dbReference type="PROSITE" id="PS51406">
    <property type="entry name" value="FIBRINOGEN_C_2"/>
    <property type="match status" value="1"/>
</dbReference>
<evidence type="ECO:0000256" key="4">
    <source>
        <dbReference type="SAM" id="SignalP"/>
    </source>
</evidence>
<dbReference type="InterPro" id="IPR050373">
    <property type="entry name" value="Fibrinogen_C-term_domain"/>
</dbReference>
<dbReference type="Proteomes" id="UP000085678">
    <property type="component" value="Unplaced"/>
</dbReference>
<dbReference type="GO" id="GO:0005615">
    <property type="term" value="C:extracellular space"/>
    <property type="evidence" value="ECO:0007669"/>
    <property type="project" value="TreeGrafter"/>
</dbReference>
<dbReference type="Gene3D" id="3.90.215.10">
    <property type="entry name" value="Gamma Fibrinogen, chain A, domain 1"/>
    <property type="match status" value="1"/>
</dbReference>
<dbReference type="RefSeq" id="XP_013412239.1">
    <property type="nucleotide sequence ID" value="XM_013556785.2"/>
</dbReference>
<feature type="coiled-coil region" evidence="2">
    <location>
        <begin position="362"/>
        <end position="418"/>
    </location>
</feature>
<dbReference type="InterPro" id="IPR036056">
    <property type="entry name" value="Fibrinogen-like_C"/>
</dbReference>
<organism evidence="6 7">
    <name type="scientific">Lingula anatina</name>
    <name type="common">Brachiopod</name>
    <name type="synonym">Lingula unguis</name>
    <dbReference type="NCBI Taxonomy" id="7574"/>
    <lineage>
        <taxon>Eukaryota</taxon>
        <taxon>Metazoa</taxon>
        <taxon>Spiralia</taxon>
        <taxon>Lophotrochozoa</taxon>
        <taxon>Brachiopoda</taxon>
        <taxon>Linguliformea</taxon>
        <taxon>Lingulata</taxon>
        <taxon>Lingulida</taxon>
        <taxon>Linguloidea</taxon>
        <taxon>Lingulidae</taxon>
        <taxon>Lingula</taxon>
    </lineage>
</organism>
<dbReference type="SUPFAM" id="SSF56496">
    <property type="entry name" value="Fibrinogen C-terminal domain-like"/>
    <property type="match status" value="1"/>
</dbReference>
<evidence type="ECO:0000256" key="2">
    <source>
        <dbReference type="SAM" id="Coils"/>
    </source>
</evidence>
<keyword evidence="1" id="KW-1015">Disulfide bond</keyword>
<evidence type="ECO:0000313" key="7">
    <source>
        <dbReference type="RefSeq" id="XP_013412238.1"/>
    </source>
</evidence>
<feature type="coiled-coil region" evidence="2">
    <location>
        <begin position="514"/>
        <end position="548"/>
    </location>
</feature>
<dbReference type="Pfam" id="PF00147">
    <property type="entry name" value="Fibrinogen_C"/>
    <property type="match status" value="1"/>
</dbReference>
<feature type="compositionally biased region" description="Low complexity" evidence="3">
    <location>
        <begin position="220"/>
        <end position="252"/>
    </location>
</feature>
<feature type="domain" description="Fibrinogen C-terminal" evidence="5">
    <location>
        <begin position="582"/>
        <end position="792"/>
    </location>
</feature>
<gene>
    <name evidence="7 8" type="primary">LOC106174989</name>
</gene>
<dbReference type="OrthoDB" id="9990035at2759"/>